<feature type="repeat" description="Hemopexin" evidence="8">
    <location>
        <begin position="279"/>
        <end position="338"/>
    </location>
</feature>
<comment type="caution">
    <text evidence="11">The sequence shown here is derived from an EMBL/GenBank/DDBJ whole genome shotgun (WGS) entry which is preliminary data.</text>
</comment>
<name>A0ABR0Y7Z7_HUSHU</name>
<dbReference type="InterPro" id="IPR001818">
    <property type="entry name" value="Pept_M10_metallopeptidase"/>
</dbReference>
<keyword evidence="7" id="KW-0482">Metalloprotease</keyword>
<evidence type="ECO:0000256" key="5">
    <source>
        <dbReference type="ARBA" id="ARBA00022833"/>
    </source>
</evidence>
<dbReference type="SUPFAM" id="SSF50923">
    <property type="entry name" value="Hemopexin-like domain"/>
    <property type="match status" value="1"/>
</dbReference>
<keyword evidence="6" id="KW-0106">Calcium</keyword>
<dbReference type="SMART" id="SM00235">
    <property type="entry name" value="ZnMc"/>
    <property type="match status" value="1"/>
</dbReference>
<dbReference type="InterPro" id="IPR021190">
    <property type="entry name" value="Pept_M10A"/>
</dbReference>
<keyword evidence="12" id="KW-1185">Reference proteome</keyword>
<keyword evidence="5" id="KW-0862">Zinc</keyword>
<dbReference type="InterPro" id="IPR036375">
    <property type="entry name" value="Hemopexin-like_dom_sf"/>
</dbReference>
<keyword evidence="9" id="KW-0732">Signal</keyword>
<dbReference type="Proteomes" id="UP001369086">
    <property type="component" value="Unassembled WGS sequence"/>
</dbReference>
<gene>
    <name evidence="11" type="ORF">HHUSO_G33682</name>
</gene>
<dbReference type="CDD" id="cd04278">
    <property type="entry name" value="ZnMc_MMP"/>
    <property type="match status" value="1"/>
</dbReference>
<evidence type="ECO:0000256" key="4">
    <source>
        <dbReference type="ARBA" id="ARBA00022801"/>
    </source>
</evidence>
<keyword evidence="3" id="KW-0479">Metal-binding</keyword>
<dbReference type="PANTHER" id="PTHR10201">
    <property type="entry name" value="MATRIX METALLOPROTEINASE"/>
    <property type="match status" value="1"/>
</dbReference>
<dbReference type="Pfam" id="PF00413">
    <property type="entry name" value="Peptidase_M10"/>
    <property type="match status" value="1"/>
</dbReference>
<evidence type="ECO:0000256" key="6">
    <source>
        <dbReference type="ARBA" id="ARBA00022837"/>
    </source>
</evidence>
<dbReference type="EMBL" id="JAHFZB010000044">
    <property type="protein sequence ID" value="KAK6468469.1"/>
    <property type="molecule type" value="Genomic_DNA"/>
</dbReference>
<dbReference type="Gene3D" id="3.40.390.10">
    <property type="entry name" value="Collagenase (Catalytic Domain)"/>
    <property type="match status" value="1"/>
</dbReference>
<feature type="domain" description="Peptidase metallopeptidase" evidence="10">
    <location>
        <begin position="116"/>
        <end position="277"/>
    </location>
</feature>
<accession>A0ABR0Y7Z7</accession>
<dbReference type="PANTHER" id="PTHR10201:SF323">
    <property type="entry name" value="MATRIX METALLOPROTEINASE-21"/>
    <property type="match status" value="1"/>
</dbReference>
<dbReference type="InterPro" id="IPR024079">
    <property type="entry name" value="MetalloPept_cat_dom_sf"/>
</dbReference>
<sequence>MDLRVPTLLVPVVVLCFLACRGCCETRSQHLTLSETSTRSAVRHLNKNGRAEAGNWEKQPFHRNPAAKSDMGLFEEGLPPQGCLLLPMPETEYKEDLRSSVSKRARRIDATLELASGMAFAKRLLKWRLMPEGYSAHLTLMEQRLALRQAFRCWSEVVPIDFQEDLTASMSEIDIKLGFGTGRHLGCPQVFDGVWQELAHSLQHGDIHFDDNEAYSTSDSHPGISLLKVAVHEIGHVLGLPHLLRPGSVMHPYYSPTGSTVELDSEDRRAIQQLYGVCEGPFDTVFDWVWRKTNQQGEPVIRFNTYFFRKGWYWLYENRNNRSRSRDPRGLRSGWQGIPVESIDAFIHVWTRYCNAAYFFKGTQYWRYDSENDQAYTEDPQGHRYPRRISQGFPGISSPVDTAFFHRRDHCIYFFRGHMVTAFNVSSNQRLVGFPRRILEVFPASVPGDHPIAHLDAAYYSYSHQALFLLKGLFFWQVAGAQDRSRDPSLPHNALLPHRRVAEQWRDICDVHSSILTYK</sequence>
<protein>
    <submittedName>
        <fullName evidence="11">Matrix metalloproteinase-21-like</fullName>
    </submittedName>
</protein>
<keyword evidence="4" id="KW-0378">Hydrolase</keyword>
<feature type="repeat" description="Hemopexin" evidence="8">
    <location>
        <begin position="340"/>
        <end position="396"/>
    </location>
</feature>
<dbReference type="InterPro" id="IPR033739">
    <property type="entry name" value="M10A_MMP"/>
</dbReference>
<proteinExistence type="inferred from homology"/>
<reference evidence="11 12" key="1">
    <citation type="submission" date="2021-05" db="EMBL/GenBank/DDBJ databases">
        <authorList>
            <person name="Zahm M."/>
            <person name="Klopp C."/>
            <person name="Cabau C."/>
            <person name="Kuhl H."/>
            <person name="Suciu R."/>
            <person name="Ciorpac M."/>
            <person name="Holostenco D."/>
            <person name="Gessner J."/>
            <person name="Wuertz S."/>
            <person name="Hohne C."/>
            <person name="Stock M."/>
            <person name="Gislard M."/>
            <person name="Lluch J."/>
            <person name="Milhes M."/>
            <person name="Lampietro C."/>
            <person name="Lopez Roques C."/>
            <person name="Donnadieu C."/>
            <person name="Du K."/>
            <person name="Schartl M."/>
            <person name="Guiguen Y."/>
        </authorList>
    </citation>
    <scope>NUCLEOTIDE SEQUENCE [LARGE SCALE GENOMIC DNA]</scope>
    <source>
        <strain evidence="11">Hh-F2</strain>
        <tissue evidence="11">Blood</tissue>
    </source>
</reference>
<dbReference type="Pfam" id="PF00045">
    <property type="entry name" value="Hemopexin"/>
    <property type="match status" value="1"/>
</dbReference>
<evidence type="ECO:0000259" key="10">
    <source>
        <dbReference type="SMART" id="SM00235"/>
    </source>
</evidence>
<evidence type="ECO:0000256" key="7">
    <source>
        <dbReference type="ARBA" id="ARBA00023049"/>
    </source>
</evidence>
<evidence type="ECO:0000256" key="2">
    <source>
        <dbReference type="ARBA" id="ARBA00022670"/>
    </source>
</evidence>
<dbReference type="SUPFAM" id="SSF55486">
    <property type="entry name" value="Metalloproteases ('zincins'), catalytic domain"/>
    <property type="match status" value="1"/>
</dbReference>
<feature type="signal peptide" evidence="9">
    <location>
        <begin position="1"/>
        <end position="26"/>
    </location>
</feature>
<feature type="chain" id="PRO_5047010455" evidence="9">
    <location>
        <begin position="27"/>
        <end position="519"/>
    </location>
</feature>
<evidence type="ECO:0000256" key="1">
    <source>
        <dbReference type="ARBA" id="ARBA00010370"/>
    </source>
</evidence>
<dbReference type="InterPro" id="IPR018487">
    <property type="entry name" value="Hemopexin-like_repeat"/>
</dbReference>
<dbReference type="SMART" id="SM00120">
    <property type="entry name" value="HX"/>
    <property type="match status" value="4"/>
</dbReference>
<evidence type="ECO:0000256" key="8">
    <source>
        <dbReference type="PROSITE-ProRule" id="PRU01011"/>
    </source>
</evidence>
<evidence type="ECO:0000313" key="11">
    <source>
        <dbReference type="EMBL" id="KAK6468469.1"/>
    </source>
</evidence>
<evidence type="ECO:0000313" key="12">
    <source>
        <dbReference type="Proteomes" id="UP001369086"/>
    </source>
</evidence>
<dbReference type="PROSITE" id="PS51642">
    <property type="entry name" value="HEMOPEXIN_2"/>
    <property type="match status" value="3"/>
</dbReference>
<dbReference type="Gene3D" id="2.110.10.10">
    <property type="entry name" value="Hemopexin-like domain"/>
    <property type="match status" value="2"/>
</dbReference>
<organism evidence="11 12">
    <name type="scientific">Huso huso</name>
    <name type="common">Beluga</name>
    <name type="synonym">Acipenser huso</name>
    <dbReference type="NCBI Taxonomy" id="61971"/>
    <lineage>
        <taxon>Eukaryota</taxon>
        <taxon>Metazoa</taxon>
        <taxon>Chordata</taxon>
        <taxon>Craniata</taxon>
        <taxon>Vertebrata</taxon>
        <taxon>Euteleostomi</taxon>
        <taxon>Actinopterygii</taxon>
        <taxon>Chondrostei</taxon>
        <taxon>Acipenseriformes</taxon>
        <taxon>Acipenseridae</taxon>
        <taxon>Huso</taxon>
    </lineage>
</organism>
<evidence type="ECO:0000256" key="9">
    <source>
        <dbReference type="SAM" id="SignalP"/>
    </source>
</evidence>
<dbReference type="PRINTS" id="PR00138">
    <property type="entry name" value="MATRIXIN"/>
</dbReference>
<keyword evidence="2" id="KW-0645">Protease</keyword>
<dbReference type="InterPro" id="IPR006026">
    <property type="entry name" value="Peptidase_Metallo"/>
</dbReference>
<comment type="similarity">
    <text evidence="1">Belongs to the peptidase M10A family.</text>
</comment>
<feature type="repeat" description="Hemopexin" evidence="8">
    <location>
        <begin position="397"/>
        <end position="445"/>
    </location>
</feature>
<evidence type="ECO:0000256" key="3">
    <source>
        <dbReference type="ARBA" id="ARBA00022723"/>
    </source>
</evidence>